<dbReference type="GO" id="GO:0015079">
    <property type="term" value="F:potassium ion transmembrane transporter activity"/>
    <property type="evidence" value="ECO:0007669"/>
    <property type="project" value="InterPro"/>
</dbReference>
<dbReference type="FunFam" id="3.40.50.720:FF:000036">
    <property type="entry name" value="Glutathione-regulated potassium-efflux system protein KefB"/>
    <property type="match status" value="1"/>
</dbReference>
<keyword evidence="9 13" id="KW-1133">Transmembrane helix</keyword>
<dbReference type="PRINTS" id="PR00335">
    <property type="entry name" value="KUPTAKETRKA"/>
</dbReference>
<keyword evidence="8" id="KW-0630">Potassium</keyword>
<keyword evidence="10" id="KW-0406">Ion transport</keyword>
<dbReference type="PANTHER" id="PTHR46157:SF8">
    <property type="entry name" value="GLUTATHIONE-REGULATED POTASSIUM-EFFLUX SYSTEM PROTEIN"/>
    <property type="match status" value="1"/>
</dbReference>
<comment type="caution">
    <text evidence="15">The sequence shown here is derived from an EMBL/GenBank/DDBJ whole genome shotgun (WGS) entry which is preliminary data.</text>
</comment>
<dbReference type="InterPro" id="IPR038770">
    <property type="entry name" value="Na+/solute_symporter_sf"/>
</dbReference>
<dbReference type="GO" id="GO:0012505">
    <property type="term" value="C:endomembrane system"/>
    <property type="evidence" value="ECO:0007669"/>
    <property type="project" value="UniProtKB-SubCell"/>
</dbReference>
<sequence length="601" mass="63709">MAEAGLSGTVGPAVVLLASAVIAVPLFRRLGLGSVLGYFAGGLLVGPSILGIFTDPATILHISELGVVMFLFLIGLEMRPHKLWAMRTQIFGLGLAQVVLCIALLTGAAMLLGFSLPVAFVAGAGFVLSSTAVIMSVLQERGELASPTGQQSVSILLLEDLMIVPLLAIVAFLGASSIAEGEGLTLMSFVAPVAAVAFVVAAGRWLLDPFFALLARSRTTEVLTAGALLVVLGSALLMEFVGLSMAMGAFLAGVMLSGSSYRHQIETDVEPFKGLLMGLFFLAVGMSLDLAVVAAQWPMILALLALFVIVKSIGIYVVARAFGSTNVQALHRVSIFAQGGEFAFVLYAAAVGGDVISGPENAIFATVIILSMAFTPLITILADRMLKDDAVSLDGVEEPDGLKGRVLMIGFGRFGQIASQLLLAQAVDVSLIDNDPDRVREAGKFGFKVFYGDGTRLDILRQSGAGTADIIMLCVDKPVEADRMVELIRENFPNARVLARSYDRGHSIRLRKAGVDFELRETLESAIVFGGAGLKMLGMTSVDVEEVTADIRQRDEDRLLAQAQGGIMVGNDTMLVEPRPEPLVQPRKRKTRETEDEPAAA</sequence>
<dbReference type="Gene3D" id="3.40.50.720">
    <property type="entry name" value="NAD(P)-binding Rossmann-like Domain"/>
    <property type="match status" value="1"/>
</dbReference>
<dbReference type="EMBL" id="JRFJ01000003">
    <property type="protein sequence ID" value="KHJ54402.1"/>
    <property type="molecule type" value="Genomic_DNA"/>
</dbReference>
<dbReference type="GO" id="GO:1902600">
    <property type="term" value="P:proton transmembrane transport"/>
    <property type="evidence" value="ECO:0007669"/>
    <property type="project" value="InterPro"/>
</dbReference>
<feature type="transmembrane region" description="Helical" evidence="13">
    <location>
        <begin position="59"/>
        <end position="78"/>
    </location>
</feature>
<evidence type="ECO:0000256" key="2">
    <source>
        <dbReference type="ARBA" id="ARBA00005551"/>
    </source>
</evidence>
<feature type="transmembrane region" description="Helical" evidence="13">
    <location>
        <begin position="35"/>
        <end position="53"/>
    </location>
</feature>
<dbReference type="Gene3D" id="1.20.1530.20">
    <property type="match status" value="1"/>
</dbReference>
<feature type="transmembrane region" description="Helical" evidence="13">
    <location>
        <begin position="274"/>
        <end position="293"/>
    </location>
</feature>
<comment type="similarity">
    <text evidence="2">Belongs to the monovalent cation:proton antiporter 2 (CPA2) transporter (TC 2.A.37) family.</text>
</comment>
<reference evidence="15 16" key="1">
    <citation type="submission" date="2014-09" db="EMBL/GenBank/DDBJ databases">
        <title>Isolation and characterization of Aurantimonas altamirensis ON-56566 from clinical sample following a dog bite.</title>
        <authorList>
            <person name="Eshaghi A."/>
            <person name="Li A."/>
            <person name="Shahinas D."/>
            <person name="Bahn P."/>
            <person name="Kus J.V."/>
            <person name="Patel S.N."/>
        </authorList>
    </citation>
    <scope>NUCLEOTIDE SEQUENCE [LARGE SCALE GENOMIC DNA]</scope>
    <source>
        <strain evidence="15 16">ON-56566</strain>
    </source>
</reference>
<evidence type="ECO:0000256" key="12">
    <source>
        <dbReference type="SAM" id="MobiDB-lite"/>
    </source>
</evidence>
<dbReference type="InterPro" id="IPR036291">
    <property type="entry name" value="NAD(P)-bd_dom_sf"/>
</dbReference>
<dbReference type="PROSITE" id="PS51201">
    <property type="entry name" value="RCK_N"/>
    <property type="match status" value="1"/>
</dbReference>
<feature type="transmembrane region" description="Helical" evidence="13">
    <location>
        <begin position="90"/>
        <end position="112"/>
    </location>
</feature>
<evidence type="ECO:0000256" key="11">
    <source>
        <dbReference type="ARBA" id="ARBA00023136"/>
    </source>
</evidence>
<dbReference type="Proteomes" id="UP000030826">
    <property type="component" value="Unassembled WGS sequence"/>
</dbReference>
<dbReference type="GO" id="GO:0015297">
    <property type="term" value="F:antiporter activity"/>
    <property type="evidence" value="ECO:0007669"/>
    <property type="project" value="UniProtKB-KW"/>
</dbReference>
<evidence type="ECO:0000256" key="13">
    <source>
        <dbReference type="SAM" id="Phobius"/>
    </source>
</evidence>
<keyword evidence="5" id="KW-1003">Cell membrane</keyword>
<dbReference type="AlphaFoldDB" id="A0A0B1Q664"/>
<feature type="transmembrane region" description="Helical" evidence="13">
    <location>
        <begin position="6"/>
        <end position="28"/>
    </location>
</feature>
<feature type="transmembrane region" description="Helical" evidence="13">
    <location>
        <begin position="299"/>
        <end position="318"/>
    </location>
</feature>
<feature type="transmembrane region" description="Helical" evidence="13">
    <location>
        <begin position="185"/>
        <end position="207"/>
    </location>
</feature>
<dbReference type="OrthoDB" id="9781411at2"/>
<evidence type="ECO:0000256" key="3">
    <source>
        <dbReference type="ARBA" id="ARBA00022448"/>
    </source>
</evidence>
<dbReference type="Pfam" id="PF00999">
    <property type="entry name" value="Na_H_Exchanger"/>
    <property type="match status" value="1"/>
</dbReference>
<comment type="subcellular location">
    <subcellularLocation>
        <location evidence="1">Endomembrane system</location>
        <topology evidence="1">Multi-pass membrane protein</topology>
    </subcellularLocation>
</comment>
<protein>
    <submittedName>
        <fullName evidence="15">Potassium transporter</fullName>
    </submittedName>
</protein>
<evidence type="ECO:0000256" key="6">
    <source>
        <dbReference type="ARBA" id="ARBA00022538"/>
    </source>
</evidence>
<accession>A0A0B1Q664</accession>
<organism evidence="15 16">
    <name type="scientific">Aureimonas altamirensis</name>
    <dbReference type="NCBI Taxonomy" id="370622"/>
    <lineage>
        <taxon>Bacteria</taxon>
        <taxon>Pseudomonadati</taxon>
        <taxon>Pseudomonadota</taxon>
        <taxon>Alphaproteobacteria</taxon>
        <taxon>Hyphomicrobiales</taxon>
        <taxon>Aurantimonadaceae</taxon>
        <taxon>Aureimonas</taxon>
    </lineage>
</organism>
<keyword evidence="4" id="KW-0050">Antiport</keyword>
<dbReference type="SUPFAM" id="SSF51735">
    <property type="entry name" value="NAD(P)-binding Rossmann-fold domains"/>
    <property type="match status" value="1"/>
</dbReference>
<keyword evidence="11 13" id="KW-0472">Membrane</keyword>
<keyword evidence="3" id="KW-0813">Transport</keyword>
<dbReference type="GO" id="GO:0005886">
    <property type="term" value="C:plasma membrane"/>
    <property type="evidence" value="ECO:0007669"/>
    <property type="project" value="InterPro"/>
</dbReference>
<feature type="transmembrane region" description="Helical" evidence="13">
    <location>
        <begin position="362"/>
        <end position="382"/>
    </location>
</feature>
<dbReference type="PANTHER" id="PTHR46157">
    <property type="entry name" value="K(+) EFFLUX ANTIPORTER 3, CHLOROPLASTIC"/>
    <property type="match status" value="1"/>
</dbReference>
<evidence type="ECO:0000256" key="4">
    <source>
        <dbReference type="ARBA" id="ARBA00022449"/>
    </source>
</evidence>
<proteinExistence type="inferred from homology"/>
<dbReference type="NCBIfam" id="TIGR00932">
    <property type="entry name" value="2a37"/>
    <property type="match status" value="1"/>
</dbReference>
<name>A0A0B1Q664_9HYPH</name>
<feature type="transmembrane region" description="Helical" evidence="13">
    <location>
        <begin position="330"/>
        <end position="350"/>
    </location>
</feature>
<evidence type="ECO:0000256" key="9">
    <source>
        <dbReference type="ARBA" id="ARBA00022989"/>
    </source>
</evidence>
<keyword evidence="6" id="KW-0633">Potassium transport</keyword>
<dbReference type="RefSeq" id="WP_039193875.1">
    <property type="nucleotide sequence ID" value="NZ_JRFJ01000003.1"/>
</dbReference>
<evidence type="ECO:0000256" key="10">
    <source>
        <dbReference type="ARBA" id="ARBA00023065"/>
    </source>
</evidence>
<evidence type="ECO:0000256" key="5">
    <source>
        <dbReference type="ARBA" id="ARBA00022475"/>
    </source>
</evidence>
<feature type="transmembrane region" description="Helical" evidence="13">
    <location>
        <begin position="158"/>
        <end position="179"/>
    </location>
</feature>
<evidence type="ECO:0000313" key="15">
    <source>
        <dbReference type="EMBL" id="KHJ54402.1"/>
    </source>
</evidence>
<dbReference type="Pfam" id="PF02254">
    <property type="entry name" value="TrkA_N"/>
    <property type="match status" value="1"/>
</dbReference>
<dbReference type="InterPro" id="IPR003148">
    <property type="entry name" value="RCK_N"/>
</dbReference>
<evidence type="ECO:0000256" key="1">
    <source>
        <dbReference type="ARBA" id="ARBA00004127"/>
    </source>
</evidence>
<evidence type="ECO:0000313" key="16">
    <source>
        <dbReference type="Proteomes" id="UP000030826"/>
    </source>
</evidence>
<dbReference type="InterPro" id="IPR006153">
    <property type="entry name" value="Cation/H_exchanger_TM"/>
</dbReference>
<keyword evidence="7 13" id="KW-0812">Transmembrane</keyword>
<evidence type="ECO:0000256" key="8">
    <source>
        <dbReference type="ARBA" id="ARBA00022958"/>
    </source>
</evidence>
<feature type="domain" description="RCK N-terminal" evidence="14">
    <location>
        <begin position="403"/>
        <end position="519"/>
    </location>
</feature>
<evidence type="ECO:0000256" key="7">
    <source>
        <dbReference type="ARBA" id="ARBA00022692"/>
    </source>
</evidence>
<dbReference type="InterPro" id="IPR004771">
    <property type="entry name" value="K/H_exchanger"/>
</dbReference>
<feature type="transmembrane region" description="Helical" evidence="13">
    <location>
        <begin position="118"/>
        <end position="138"/>
    </location>
</feature>
<dbReference type="InterPro" id="IPR006036">
    <property type="entry name" value="K_uptake_TrkA"/>
</dbReference>
<dbReference type="STRING" id="370622.LA66_13200"/>
<feature type="region of interest" description="Disordered" evidence="12">
    <location>
        <begin position="576"/>
        <end position="601"/>
    </location>
</feature>
<evidence type="ECO:0000259" key="14">
    <source>
        <dbReference type="PROSITE" id="PS51201"/>
    </source>
</evidence>
<gene>
    <name evidence="15" type="ORF">LA66_13200</name>
</gene>